<organism evidence="3 4">
    <name type="scientific">Heliomicrobium undosum</name>
    <dbReference type="NCBI Taxonomy" id="121734"/>
    <lineage>
        <taxon>Bacteria</taxon>
        <taxon>Bacillati</taxon>
        <taxon>Bacillota</taxon>
        <taxon>Clostridia</taxon>
        <taxon>Eubacteriales</taxon>
        <taxon>Heliobacteriaceae</taxon>
        <taxon>Heliomicrobium</taxon>
    </lineage>
</organism>
<dbReference type="Gene3D" id="2.40.30.170">
    <property type="match status" value="1"/>
</dbReference>
<dbReference type="OrthoDB" id="250565at2"/>
<dbReference type="InterPro" id="IPR059052">
    <property type="entry name" value="HH_YbhG-like"/>
</dbReference>
<dbReference type="EMBL" id="WXEY01000006">
    <property type="protein sequence ID" value="MZP29691.1"/>
    <property type="molecule type" value="Genomic_DNA"/>
</dbReference>
<reference evidence="3 4" key="1">
    <citation type="submission" date="2020-01" db="EMBL/GenBank/DDBJ databases">
        <title>Whole-genome sequence of Heliobacterium undosum DSM 13378.</title>
        <authorList>
            <person name="Kyndt J.A."/>
            <person name="Meyer T.E."/>
        </authorList>
    </citation>
    <scope>NUCLEOTIDE SEQUENCE [LARGE SCALE GENOMIC DNA]</scope>
    <source>
        <strain evidence="3 4">DSM 13378</strain>
    </source>
</reference>
<dbReference type="SUPFAM" id="SSF111369">
    <property type="entry name" value="HlyD-like secretion proteins"/>
    <property type="match status" value="3"/>
</dbReference>
<gene>
    <name evidence="3" type="ORF">GTO91_08235</name>
</gene>
<evidence type="ECO:0000313" key="3">
    <source>
        <dbReference type="EMBL" id="MZP29691.1"/>
    </source>
</evidence>
<dbReference type="Proteomes" id="UP000463470">
    <property type="component" value="Unassembled WGS sequence"/>
</dbReference>
<dbReference type="PANTHER" id="PTHR30438">
    <property type="entry name" value="36 KDA ANTIGEN-RELATED"/>
    <property type="match status" value="1"/>
</dbReference>
<evidence type="ECO:0000259" key="1">
    <source>
        <dbReference type="Pfam" id="PF25881"/>
    </source>
</evidence>
<feature type="domain" description="CusB-like beta-barrel" evidence="2">
    <location>
        <begin position="291"/>
        <end position="339"/>
    </location>
</feature>
<keyword evidence="4" id="KW-1185">Reference proteome</keyword>
<dbReference type="Pfam" id="PF25881">
    <property type="entry name" value="HH_YBHG"/>
    <property type="match status" value="1"/>
</dbReference>
<dbReference type="Gene3D" id="1.10.287.470">
    <property type="entry name" value="Helix hairpin bin"/>
    <property type="match status" value="1"/>
</dbReference>
<dbReference type="Gene3D" id="2.40.50.100">
    <property type="match status" value="1"/>
</dbReference>
<name>A0A845L9W8_9FIRM</name>
<evidence type="ECO:0000259" key="2">
    <source>
        <dbReference type="Pfam" id="PF25954"/>
    </source>
</evidence>
<evidence type="ECO:0000313" key="4">
    <source>
        <dbReference type="Proteomes" id="UP000463470"/>
    </source>
</evidence>
<dbReference type="PANTHER" id="PTHR30438:SF2">
    <property type="entry name" value="MEMBRANE PROTEIN"/>
    <property type="match status" value="1"/>
</dbReference>
<dbReference type="RefSeq" id="WP_161257590.1">
    <property type="nucleotide sequence ID" value="NZ_WXEY01000006.1"/>
</dbReference>
<dbReference type="AlphaFoldDB" id="A0A845L9W8"/>
<proteinExistence type="predicted"/>
<feature type="domain" description="YbhG-like alpha-helical hairpin" evidence="1">
    <location>
        <begin position="107"/>
        <end position="224"/>
    </location>
</feature>
<accession>A0A845L9W8</accession>
<dbReference type="GO" id="GO:0005886">
    <property type="term" value="C:plasma membrane"/>
    <property type="evidence" value="ECO:0007669"/>
    <property type="project" value="TreeGrafter"/>
</dbReference>
<dbReference type="Pfam" id="PF25954">
    <property type="entry name" value="Beta-barrel_RND_2"/>
    <property type="match status" value="1"/>
</dbReference>
<comment type="caution">
    <text evidence="3">The sequence shown here is derived from an EMBL/GenBank/DDBJ whole genome shotgun (WGS) entry which is preliminary data.</text>
</comment>
<dbReference type="PRINTS" id="PR01490">
    <property type="entry name" value="RTXTOXIND"/>
</dbReference>
<protein>
    <submittedName>
        <fullName evidence="3">HlyD family efflux transporter periplasmic adaptor subunit</fullName>
    </submittedName>
</protein>
<dbReference type="InterPro" id="IPR058792">
    <property type="entry name" value="Beta-barrel_RND_2"/>
</dbReference>
<sequence length="385" mass="40759">MNKKVTAAIAIGAVLITAIGFTAFPWASRSKVKAGQPLTGYVEGVEFSIAAKVPGRVQDVLVKEGDRVEAGQVVARLESRELVEQLNQAKAALAQAQIGRTLTADTVDGQVAQAKATLDGARAKWEALKNGARPQEIEQARAAVDQAQVAYDNAKLNDERTEKLFASGAVSAKLRDDARSAADAALATLKMAKEKLSLIEAGARQEEIDGAKAQVDQAAAALQLAIASRSQVSLKAAATDQAQAMVEAAQAMVDNTVIRAPQKGTVTAKLVQPGEMVAAGLPIVTVVDIDTVWVKANVPEEQVSKLQLGQEMEVSIEGIENRLTGKLTWVSASADFATKKASHDMGDFDRKTFGIKVELSNSDGMLKQGMTAKVYLPAGKNRSDR</sequence>